<proteinExistence type="inferred from homology"/>
<dbReference type="InterPro" id="IPR019826">
    <property type="entry name" value="Carboxylesterase_B_AS"/>
</dbReference>
<name>A0A6J1RZK9_FRAOC</name>
<accession>A0A6J1RZK9</accession>
<dbReference type="GeneID" id="113202131"/>
<dbReference type="GO" id="GO:0052689">
    <property type="term" value="F:carboxylic ester hydrolase activity"/>
    <property type="evidence" value="ECO:0007669"/>
    <property type="project" value="UniProtKB-KW"/>
</dbReference>
<dbReference type="Gene3D" id="3.40.50.1820">
    <property type="entry name" value="alpha/beta hydrolase"/>
    <property type="match status" value="1"/>
</dbReference>
<evidence type="ECO:0000256" key="1">
    <source>
        <dbReference type="ARBA" id="ARBA00005964"/>
    </source>
</evidence>
<reference evidence="9" key="1">
    <citation type="submission" date="2025-08" db="UniProtKB">
        <authorList>
            <consortium name="RefSeq"/>
        </authorList>
    </citation>
    <scope>IDENTIFICATION</scope>
    <source>
        <tissue evidence="9">Whole organism</tissue>
    </source>
</reference>
<evidence type="ECO:0000313" key="9">
    <source>
        <dbReference type="RefSeq" id="XP_026272016.1"/>
    </source>
</evidence>
<dbReference type="KEGG" id="foc:113202131"/>
<keyword evidence="2" id="KW-0719">Serine esterase</keyword>
<evidence type="ECO:0000256" key="3">
    <source>
        <dbReference type="ARBA" id="ARBA00022801"/>
    </source>
</evidence>
<feature type="transmembrane region" description="Helical" evidence="6">
    <location>
        <begin position="12"/>
        <end position="34"/>
    </location>
</feature>
<dbReference type="SMR" id="A0A6J1RZK9"/>
<dbReference type="InterPro" id="IPR019819">
    <property type="entry name" value="Carboxylesterase_B_CS"/>
</dbReference>
<protein>
    <recommendedName>
        <fullName evidence="5">Carboxylic ester hydrolase</fullName>
        <ecNumber evidence="5">3.1.1.-</ecNumber>
    </recommendedName>
</protein>
<keyword evidence="8" id="KW-1185">Reference proteome</keyword>
<dbReference type="InterPro" id="IPR002018">
    <property type="entry name" value="CarbesteraseB"/>
</dbReference>
<dbReference type="Pfam" id="PF00135">
    <property type="entry name" value="COesterase"/>
    <property type="match status" value="1"/>
</dbReference>
<dbReference type="EC" id="3.1.1.-" evidence="5"/>
<keyword evidence="6" id="KW-0472">Membrane</keyword>
<keyword evidence="4" id="KW-0325">Glycoprotein</keyword>
<evidence type="ECO:0000256" key="4">
    <source>
        <dbReference type="ARBA" id="ARBA00023180"/>
    </source>
</evidence>
<dbReference type="AlphaFoldDB" id="A0A6J1RZK9"/>
<keyword evidence="6" id="KW-0812">Transmembrane</keyword>
<dbReference type="SUPFAM" id="SSF53474">
    <property type="entry name" value="alpha/beta-Hydrolases"/>
    <property type="match status" value="1"/>
</dbReference>
<dbReference type="PROSITE" id="PS00941">
    <property type="entry name" value="CARBOXYLESTERASE_B_2"/>
    <property type="match status" value="1"/>
</dbReference>
<dbReference type="InterPro" id="IPR029058">
    <property type="entry name" value="AB_hydrolase_fold"/>
</dbReference>
<dbReference type="RefSeq" id="XP_026272016.1">
    <property type="nucleotide sequence ID" value="XM_026416231.2"/>
</dbReference>
<dbReference type="InterPro" id="IPR050309">
    <property type="entry name" value="Type-B_Carboxylest/Lipase"/>
</dbReference>
<sequence>MTPLQLRRLVRIAGGVVVMVAVLAAGAVGIYFVLRAKDNKTPTSVPPEVTVGEGTLRGEWVNIPKYNKSFAAFRGIPYAQPPVGQLRFKAPLPPASWFEVRDATKEGSACLQQELLSKKIIGSEDCLYLNVYHPQNSSSTWLPVYFFIHGGSFLYGSGSHTVYGPDFFMLKDVVVVTINYRLNAFGFLNLDNDAVPGNAGIKDQVAALQWVSRNIHKFGGDPHSITVGGQSAGAASAHWLSLLSGPKLLTNGVILESGSALHSWAYNEDNFDVALDLGSRLTNGSTVSLQDVAHLVMELPAMDILAAAMSLANERMYANATQIPFATSPERRNPLASRQEPLIRGDPESYILTDSMGTNPIRMLMGMNSREWLASIYLHGWAAHPDYMRKRIKNLVTAFPKSVVAGHDTARYLNLNNAFTLEQAVDAVYQQFFKDNATDCDDICVFKEYLDHVTIGIDTNRLAELRVRTDRLSAPTFVYRFAVRANYSTSPLLDPAQAAGGAVHSDELGYLWKMNRLQQDIEGDDLSSLTLRRMVDIWTTFIKHGHPEDWENRGSWIPNEFRRKPGDTIFLNIAENLTVREEPIVGKSSPFWLDLFQKYRDYKST</sequence>
<dbReference type="Proteomes" id="UP000504606">
    <property type="component" value="Unplaced"/>
</dbReference>
<evidence type="ECO:0000256" key="6">
    <source>
        <dbReference type="SAM" id="Phobius"/>
    </source>
</evidence>
<feature type="domain" description="Carboxylesterase type B" evidence="7">
    <location>
        <begin position="47"/>
        <end position="577"/>
    </location>
</feature>
<evidence type="ECO:0000313" key="8">
    <source>
        <dbReference type="Proteomes" id="UP000504606"/>
    </source>
</evidence>
<keyword evidence="3 5" id="KW-0378">Hydrolase</keyword>
<evidence type="ECO:0000256" key="2">
    <source>
        <dbReference type="ARBA" id="ARBA00022487"/>
    </source>
</evidence>
<dbReference type="PROSITE" id="PS00122">
    <property type="entry name" value="CARBOXYLESTERASE_B_1"/>
    <property type="match status" value="1"/>
</dbReference>
<gene>
    <name evidence="9" type="primary">LOC113202131</name>
</gene>
<evidence type="ECO:0000259" key="7">
    <source>
        <dbReference type="Pfam" id="PF00135"/>
    </source>
</evidence>
<keyword evidence="6" id="KW-1133">Transmembrane helix</keyword>
<dbReference type="PANTHER" id="PTHR11559">
    <property type="entry name" value="CARBOXYLESTERASE"/>
    <property type="match status" value="1"/>
</dbReference>
<organism evidence="8 9">
    <name type="scientific">Frankliniella occidentalis</name>
    <name type="common">Western flower thrips</name>
    <name type="synonym">Euthrips occidentalis</name>
    <dbReference type="NCBI Taxonomy" id="133901"/>
    <lineage>
        <taxon>Eukaryota</taxon>
        <taxon>Metazoa</taxon>
        <taxon>Ecdysozoa</taxon>
        <taxon>Arthropoda</taxon>
        <taxon>Hexapoda</taxon>
        <taxon>Insecta</taxon>
        <taxon>Pterygota</taxon>
        <taxon>Neoptera</taxon>
        <taxon>Paraneoptera</taxon>
        <taxon>Thysanoptera</taxon>
        <taxon>Terebrantia</taxon>
        <taxon>Thripoidea</taxon>
        <taxon>Thripidae</taxon>
        <taxon>Frankliniella</taxon>
    </lineage>
</organism>
<evidence type="ECO:0000256" key="5">
    <source>
        <dbReference type="RuleBase" id="RU361235"/>
    </source>
</evidence>
<comment type="similarity">
    <text evidence="1 5">Belongs to the type-B carboxylesterase/lipase family.</text>
</comment>